<dbReference type="EMBL" id="UYSG01011074">
    <property type="protein sequence ID" value="VDL60728.1"/>
    <property type="molecule type" value="Genomic_DNA"/>
</dbReference>
<gene>
    <name evidence="15" type="ORF">HDID_LOCUS8410</name>
</gene>
<keyword evidence="5 14" id="KW-0109">Calcium transport</keyword>
<keyword evidence="10" id="KW-1133">Transmembrane helix</keyword>
<dbReference type="Pfam" id="PF10161">
    <property type="entry name" value="DDDD"/>
    <property type="match status" value="1"/>
</dbReference>
<comment type="subcellular location">
    <subcellularLocation>
        <location evidence="1 14">Mitochondrion inner membrane</location>
        <topology evidence="1 14">Single-pass membrane protein</topology>
    </subcellularLocation>
</comment>
<reference evidence="17" key="1">
    <citation type="submission" date="2017-02" db="UniProtKB">
        <authorList>
            <consortium name="WormBaseParasite"/>
        </authorList>
    </citation>
    <scope>IDENTIFICATION</scope>
</reference>
<evidence type="ECO:0000256" key="9">
    <source>
        <dbReference type="ARBA" id="ARBA00022946"/>
    </source>
</evidence>
<evidence type="ECO:0000313" key="15">
    <source>
        <dbReference type="EMBL" id="VDL60728.1"/>
    </source>
</evidence>
<dbReference type="Proteomes" id="UP000274504">
    <property type="component" value="Unassembled WGS sequence"/>
</dbReference>
<keyword evidence="6" id="KW-0812">Transmembrane</keyword>
<dbReference type="InterPro" id="IPR018782">
    <property type="entry name" value="MCU_reg"/>
</dbReference>
<evidence type="ECO:0000256" key="7">
    <source>
        <dbReference type="ARBA" id="ARBA00022792"/>
    </source>
</evidence>
<keyword evidence="7 14" id="KW-0999">Mitochondrion inner membrane</keyword>
<evidence type="ECO:0000256" key="1">
    <source>
        <dbReference type="ARBA" id="ARBA00004434"/>
    </source>
</evidence>
<evidence type="ECO:0000256" key="4">
    <source>
        <dbReference type="ARBA" id="ARBA00022448"/>
    </source>
</evidence>
<evidence type="ECO:0000256" key="13">
    <source>
        <dbReference type="ARBA" id="ARBA00023136"/>
    </source>
</evidence>
<reference evidence="15 16" key="2">
    <citation type="submission" date="2018-11" db="EMBL/GenBank/DDBJ databases">
        <authorList>
            <consortium name="Pathogen Informatics"/>
        </authorList>
    </citation>
    <scope>NUCLEOTIDE SEQUENCE [LARGE SCALE GENOMIC DNA]</scope>
</reference>
<evidence type="ECO:0000256" key="6">
    <source>
        <dbReference type="ARBA" id="ARBA00022692"/>
    </source>
</evidence>
<dbReference type="GO" id="GO:0051560">
    <property type="term" value="P:mitochondrial calcium ion homeostasis"/>
    <property type="evidence" value="ECO:0007669"/>
    <property type="project" value="UniProtKB-UniRule"/>
</dbReference>
<name>A0A0R3SSV1_HYMDI</name>
<evidence type="ECO:0000256" key="10">
    <source>
        <dbReference type="ARBA" id="ARBA00022989"/>
    </source>
</evidence>
<keyword evidence="13" id="KW-0472">Membrane</keyword>
<keyword evidence="4 14" id="KW-0813">Transport</keyword>
<accession>A0A0R3SSV1</accession>
<comment type="similarity">
    <text evidence="2 14">Belongs to the SMDT1/EMRE family.</text>
</comment>
<evidence type="ECO:0000256" key="5">
    <source>
        <dbReference type="ARBA" id="ARBA00022568"/>
    </source>
</evidence>
<keyword evidence="8 14" id="KW-0106">Calcium</keyword>
<comment type="subunit">
    <text evidence="14">Component of the uniplex complex. Interacts (via the transmembrane region) with MCU (via the first transmembrane region); the interaction is direct.</text>
</comment>
<comment type="function">
    <text evidence="14">Essential regulatory subunit of the mitochondrial calcium uniporter complex (uniplex), a complex that mediates calcium uptake into mitochondria.</text>
</comment>
<keyword evidence="11 14" id="KW-0406">Ion transport</keyword>
<evidence type="ECO:0000313" key="17">
    <source>
        <dbReference type="WBParaSite" id="HDID_0000841201-mRNA-1"/>
    </source>
</evidence>
<dbReference type="GO" id="GO:0036444">
    <property type="term" value="P:calcium import into the mitochondrion"/>
    <property type="evidence" value="ECO:0007669"/>
    <property type="project" value="UniProtKB-UniRule"/>
</dbReference>
<evidence type="ECO:0000256" key="2">
    <source>
        <dbReference type="ARBA" id="ARBA00008958"/>
    </source>
</evidence>
<keyword evidence="9 14" id="KW-0809">Transit peptide</keyword>
<evidence type="ECO:0000256" key="12">
    <source>
        <dbReference type="ARBA" id="ARBA00023128"/>
    </source>
</evidence>
<evidence type="ECO:0000256" key="3">
    <source>
        <dbReference type="ARBA" id="ARBA00022180"/>
    </source>
</evidence>
<dbReference type="PANTHER" id="PTHR33904">
    <property type="entry name" value="ESSENTIAL MCU REGULATOR, MITOCHONDRIAL"/>
    <property type="match status" value="1"/>
</dbReference>
<proteinExistence type="inferred from homology"/>
<protein>
    <recommendedName>
        <fullName evidence="3 14">Essential MCU regulator, mitochondrial</fullName>
    </recommendedName>
    <alternativeName>
        <fullName evidence="14">Single-pass membrane protein with aspartate-rich tail 1, mitochondrial</fullName>
    </alternativeName>
</protein>
<dbReference type="WBParaSite" id="HDID_0000841201-mRNA-1">
    <property type="protein sequence ID" value="HDID_0000841201-mRNA-1"/>
    <property type="gene ID" value="HDID_0000841201"/>
</dbReference>
<keyword evidence="12 14" id="KW-0496">Mitochondrion</keyword>
<dbReference type="GO" id="GO:1990246">
    <property type="term" value="C:uniplex complex"/>
    <property type="evidence" value="ECO:0007669"/>
    <property type="project" value="UniProtKB-UniRule"/>
</dbReference>
<dbReference type="OrthoDB" id="10039145at2759"/>
<evidence type="ECO:0000256" key="14">
    <source>
        <dbReference type="RuleBase" id="RU369077"/>
    </source>
</evidence>
<dbReference type="PANTHER" id="PTHR33904:SF1">
    <property type="entry name" value="ESSENTIAL MCU REGULATOR, MITOCHONDRIAL"/>
    <property type="match status" value="1"/>
</dbReference>
<dbReference type="AlphaFoldDB" id="A0A0R3SSV1"/>
<evidence type="ECO:0000313" key="16">
    <source>
        <dbReference type="Proteomes" id="UP000274504"/>
    </source>
</evidence>
<evidence type="ECO:0000256" key="11">
    <source>
        <dbReference type="ARBA" id="ARBA00023065"/>
    </source>
</evidence>
<evidence type="ECO:0000256" key="8">
    <source>
        <dbReference type="ARBA" id="ARBA00022837"/>
    </source>
</evidence>
<organism evidence="17">
    <name type="scientific">Hymenolepis diminuta</name>
    <name type="common">Rat tapeworm</name>
    <dbReference type="NCBI Taxonomy" id="6216"/>
    <lineage>
        <taxon>Eukaryota</taxon>
        <taxon>Metazoa</taxon>
        <taxon>Spiralia</taxon>
        <taxon>Lophotrochozoa</taxon>
        <taxon>Platyhelminthes</taxon>
        <taxon>Cestoda</taxon>
        <taxon>Eucestoda</taxon>
        <taxon>Cyclophyllidea</taxon>
        <taxon>Hymenolepididae</taxon>
        <taxon>Hymenolepis</taxon>
    </lineage>
</organism>
<dbReference type="STRING" id="6216.A0A0R3SSV1"/>
<sequence>MTKRFSVFHSFSRSRINHNHYYQCGDSVYKTTGAIAGAPYITRFGLLKVILTITPFLFGGAYISKQSAKFLEDNEIFVPEDD</sequence>